<dbReference type="Pfam" id="PF00631">
    <property type="entry name" value="G-gamma"/>
    <property type="match status" value="1"/>
</dbReference>
<keyword evidence="3" id="KW-1185">Reference proteome</keyword>
<gene>
    <name evidence="2" type="ORF">Amon01_000395900</name>
</gene>
<accession>A0A9W6Z009</accession>
<dbReference type="AlphaFoldDB" id="A0A9W6Z009"/>
<dbReference type="Proteomes" id="UP001165063">
    <property type="component" value="Unassembled WGS sequence"/>
</dbReference>
<dbReference type="EMBL" id="BSXU01001800">
    <property type="protein sequence ID" value="GMG31205.1"/>
    <property type="molecule type" value="Genomic_DNA"/>
</dbReference>
<dbReference type="SMART" id="SM01224">
    <property type="entry name" value="G_gamma"/>
    <property type="match status" value="1"/>
</dbReference>
<protein>
    <submittedName>
        <fullName evidence="2">Unnamed protein product</fullName>
    </submittedName>
</protein>
<evidence type="ECO:0000313" key="2">
    <source>
        <dbReference type="EMBL" id="GMG31205.1"/>
    </source>
</evidence>
<evidence type="ECO:0000313" key="3">
    <source>
        <dbReference type="Proteomes" id="UP001165063"/>
    </source>
</evidence>
<comment type="caution">
    <text evidence="2">The sequence shown here is derived from an EMBL/GenBank/DDBJ whole genome shotgun (WGS) entry which is preliminary data.</text>
</comment>
<sequence length="119" mass="13436">MSPPRQNQQSYQHLDQQQLIRLVQTNRIKQLALERLTQSNQRLKDYISMDKIKASNAALLVVRFTEDTKEPLLPGINDNVNSTTINRYKAAQLKRNSIGGHGGKQIQMQDGGDGCCVIM</sequence>
<dbReference type="GO" id="GO:0007186">
    <property type="term" value="P:G protein-coupled receptor signaling pathway"/>
    <property type="evidence" value="ECO:0007669"/>
    <property type="project" value="InterPro"/>
</dbReference>
<name>A0A9W6Z009_AMBMO</name>
<organism evidence="2 3">
    <name type="scientific">Ambrosiozyma monospora</name>
    <name type="common">Yeast</name>
    <name type="synonym">Endomycopsis monosporus</name>
    <dbReference type="NCBI Taxonomy" id="43982"/>
    <lineage>
        <taxon>Eukaryota</taxon>
        <taxon>Fungi</taxon>
        <taxon>Dikarya</taxon>
        <taxon>Ascomycota</taxon>
        <taxon>Saccharomycotina</taxon>
        <taxon>Pichiomycetes</taxon>
        <taxon>Pichiales</taxon>
        <taxon>Pichiaceae</taxon>
        <taxon>Ambrosiozyma</taxon>
    </lineage>
</organism>
<feature type="domain" description="G protein gamma" evidence="1">
    <location>
        <begin position="29"/>
        <end position="119"/>
    </location>
</feature>
<reference evidence="2" key="1">
    <citation type="submission" date="2023-04" db="EMBL/GenBank/DDBJ databases">
        <title>Ambrosiozyma monospora NBRC 1965.</title>
        <authorList>
            <person name="Ichikawa N."/>
            <person name="Sato H."/>
            <person name="Tonouchi N."/>
        </authorList>
    </citation>
    <scope>NUCLEOTIDE SEQUENCE</scope>
    <source>
        <strain evidence="2">NBRC 1965</strain>
    </source>
</reference>
<dbReference type="InterPro" id="IPR015898">
    <property type="entry name" value="G-protein_gamma-like_dom"/>
</dbReference>
<proteinExistence type="predicted"/>
<evidence type="ECO:0000259" key="1">
    <source>
        <dbReference type="SMART" id="SM01224"/>
    </source>
</evidence>
<dbReference type="OrthoDB" id="19232at2759"/>